<reference evidence="1 2" key="1">
    <citation type="journal article" date="2021" name="Nat. Plants">
        <title>The Taxus genome provides insights into paclitaxel biosynthesis.</title>
        <authorList>
            <person name="Xiong X."/>
            <person name="Gou J."/>
            <person name="Liao Q."/>
            <person name="Li Y."/>
            <person name="Zhou Q."/>
            <person name="Bi G."/>
            <person name="Li C."/>
            <person name="Du R."/>
            <person name="Wang X."/>
            <person name="Sun T."/>
            <person name="Guo L."/>
            <person name="Liang H."/>
            <person name="Lu P."/>
            <person name="Wu Y."/>
            <person name="Zhang Z."/>
            <person name="Ro D.K."/>
            <person name="Shang Y."/>
            <person name="Huang S."/>
            <person name="Yan J."/>
        </authorList>
    </citation>
    <scope>NUCLEOTIDE SEQUENCE [LARGE SCALE GENOMIC DNA]</scope>
    <source>
        <strain evidence="1">Ta-2019</strain>
    </source>
</reference>
<feature type="non-terminal residue" evidence="1">
    <location>
        <position position="55"/>
    </location>
</feature>
<gene>
    <name evidence="1" type="ORF">KI387_027612</name>
</gene>
<sequence>LWKLSLNLQKWLYAIEILTRALETIAMEVGGQKLHGNEVLRRYQDESASLREMLK</sequence>
<comment type="caution">
    <text evidence="1">The sequence shown here is derived from an EMBL/GenBank/DDBJ whole genome shotgun (WGS) entry which is preliminary data.</text>
</comment>
<name>A0AA38L9N6_TAXCH</name>
<keyword evidence="2" id="KW-1185">Reference proteome</keyword>
<protein>
    <submittedName>
        <fullName evidence="1">Uncharacterized protein</fullName>
    </submittedName>
</protein>
<dbReference type="Proteomes" id="UP000824469">
    <property type="component" value="Unassembled WGS sequence"/>
</dbReference>
<feature type="non-terminal residue" evidence="1">
    <location>
        <position position="1"/>
    </location>
</feature>
<proteinExistence type="predicted"/>
<dbReference type="AlphaFoldDB" id="A0AA38L9N6"/>
<accession>A0AA38L9N6</accession>
<dbReference type="EMBL" id="JAHRHJ020000006">
    <property type="protein sequence ID" value="KAH9312577.1"/>
    <property type="molecule type" value="Genomic_DNA"/>
</dbReference>
<evidence type="ECO:0000313" key="1">
    <source>
        <dbReference type="EMBL" id="KAH9312577.1"/>
    </source>
</evidence>
<evidence type="ECO:0000313" key="2">
    <source>
        <dbReference type="Proteomes" id="UP000824469"/>
    </source>
</evidence>
<organism evidence="1 2">
    <name type="scientific">Taxus chinensis</name>
    <name type="common">Chinese yew</name>
    <name type="synonym">Taxus wallichiana var. chinensis</name>
    <dbReference type="NCBI Taxonomy" id="29808"/>
    <lineage>
        <taxon>Eukaryota</taxon>
        <taxon>Viridiplantae</taxon>
        <taxon>Streptophyta</taxon>
        <taxon>Embryophyta</taxon>
        <taxon>Tracheophyta</taxon>
        <taxon>Spermatophyta</taxon>
        <taxon>Pinopsida</taxon>
        <taxon>Pinidae</taxon>
        <taxon>Conifers II</taxon>
        <taxon>Cupressales</taxon>
        <taxon>Taxaceae</taxon>
        <taxon>Taxus</taxon>
    </lineage>
</organism>